<evidence type="ECO:0000313" key="3">
    <source>
        <dbReference type="Proteomes" id="UP001454036"/>
    </source>
</evidence>
<dbReference type="AlphaFoldDB" id="A0AAV3P4P4"/>
<accession>A0AAV3P4P4</accession>
<keyword evidence="3" id="KW-1185">Reference proteome</keyword>
<reference evidence="2 3" key="1">
    <citation type="submission" date="2024-01" db="EMBL/GenBank/DDBJ databases">
        <title>The complete chloroplast genome sequence of Lithospermum erythrorhizon: insights into the phylogenetic relationship among Boraginaceae species and the maternal lineages of purple gromwells.</title>
        <authorList>
            <person name="Okada T."/>
            <person name="Watanabe K."/>
        </authorList>
    </citation>
    <scope>NUCLEOTIDE SEQUENCE [LARGE SCALE GENOMIC DNA]</scope>
</reference>
<evidence type="ECO:0000313" key="2">
    <source>
        <dbReference type="EMBL" id="GAA0146545.1"/>
    </source>
</evidence>
<dbReference type="EMBL" id="BAABME010000945">
    <property type="protein sequence ID" value="GAA0146545.1"/>
    <property type="molecule type" value="Genomic_DNA"/>
</dbReference>
<comment type="caution">
    <text evidence="2">The sequence shown here is derived from an EMBL/GenBank/DDBJ whole genome shotgun (WGS) entry which is preliminary data.</text>
</comment>
<feature type="compositionally biased region" description="Basic and acidic residues" evidence="1">
    <location>
        <begin position="215"/>
        <end position="224"/>
    </location>
</feature>
<organism evidence="2 3">
    <name type="scientific">Lithospermum erythrorhizon</name>
    <name type="common">Purple gromwell</name>
    <name type="synonym">Lithospermum officinale var. erythrorhizon</name>
    <dbReference type="NCBI Taxonomy" id="34254"/>
    <lineage>
        <taxon>Eukaryota</taxon>
        <taxon>Viridiplantae</taxon>
        <taxon>Streptophyta</taxon>
        <taxon>Embryophyta</taxon>
        <taxon>Tracheophyta</taxon>
        <taxon>Spermatophyta</taxon>
        <taxon>Magnoliopsida</taxon>
        <taxon>eudicotyledons</taxon>
        <taxon>Gunneridae</taxon>
        <taxon>Pentapetalae</taxon>
        <taxon>asterids</taxon>
        <taxon>lamiids</taxon>
        <taxon>Boraginales</taxon>
        <taxon>Boraginaceae</taxon>
        <taxon>Boraginoideae</taxon>
        <taxon>Lithospermeae</taxon>
        <taxon>Lithospermum</taxon>
    </lineage>
</organism>
<feature type="region of interest" description="Disordered" evidence="1">
    <location>
        <begin position="166"/>
        <end position="224"/>
    </location>
</feature>
<proteinExistence type="predicted"/>
<dbReference type="Proteomes" id="UP001454036">
    <property type="component" value="Unassembled WGS sequence"/>
</dbReference>
<name>A0AAV3P4P4_LITER</name>
<protein>
    <submittedName>
        <fullName evidence="2">Uncharacterized protein</fullName>
    </submittedName>
</protein>
<evidence type="ECO:0000256" key="1">
    <source>
        <dbReference type="SAM" id="MobiDB-lite"/>
    </source>
</evidence>
<sequence>MREGLGVFDGFLFGIVGAPRLSMGARVLRAQVLTTEIAFPYLPLYSQAYRDFIPSMADNNPTGAADFINAAPGMVQRVLEEVRLACLAASVGCSYLLEGKIFFSPSSSPLVHYSGHKIVVVLDLSNVDIDTQKSGTGNRPTPPFGGIDKEVGIFVAGVITEPNEDVTEASQRGHVAGGSVQLPKKRKRVTTKKLSDKCLVPAAGDEGVSKKKKRGEGVSDSRGV</sequence>
<gene>
    <name evidence="2" type="ORF">LIER_06472</name>
</gene>